<evidence type="ECO:0000256" key="5">
    <source>
        <dbReference type="ARBA" id="ARBA00023163"/>
    </source>
</evidence>
<dbReference type="PANTHER" id="PTHR10445:SF0">
    <property type="entry name" value="GENERAL TRANSCRIPTION FACTOR IIF SUBUNIT 2"/>
    <property type="match status" value="1"/>
</dbReference>
<dbReference type="Pfam" id="PF17683">
    <property type="entry name" value="TFIIF_beta_N"/>
    <property type="match status" value="1"/>
</dbReference>
<keyword evidence="4" id="KW-0238">DNA-binding</keyword>
<organism evidence="9 10">
    <name type="scientific">Chloropicon primus</name>
    <dbReference type="NCBI Taxonomy" id="1764295"/>
    <lineage>
        <taxon>Eukaryota</taxon>
        <taxon>Viridiplantae</taxon>
        <taxon>Chlorophyta</taxon>
        <taxon>Chloropicophyceae</taxon>
        <taxon>Chloropicales</taxon>
        <taxon>Chloropicaceae</taxon>
        <taxon>Chloropicon</taxon>
    </lineage>
</organism>
<keyword evidence="3" id="KW-0805">Transcription regulation</keyword>
<evidence type="ECO:0000256" key="3">
    <source>
        <dbReference type="ARBA" id="ARBA00023015"/>
    </source>
</evidence>
<dbReference type="GO" id="GO:0005674">
    <property type="term" value="C:transcription factor TFIIF complex"/>
    <property type="evidence" value="ECO:0007669"/>
    <property type="project" value="InterPro"/>
</dbReference>
<evidence type="ECO:0000256" key="6">
    <source>
        <dbReference type="ARBA" id="ARBA00023242"/>
    </source>
</evidence>
<dbReference type="InterPro" id="IPR040504">
    <property type="entry name" value="TFIIF_beta_N"/>
</dbReference>
<dbReference type="GO" id="GO:0003743">
    <property type="term" value="F:translation initiation factor activity"/>
    <property type="evidence" value="ECO:0007669"/>
    <property type="project" value="UniProtKB-KW"/>
</dbReference>
<dbReference type="GO" id="GO:0006367">
    <property type="term" value="P:transcription initiation at RNA polymerase II promoter"/>
    <property type="evidence" value="ECO:0007669"/>
    <property type="project" value="InterPro"/>
</dbReference>
<feature type="domain" description="TFIIF beta subunit HTH" evidence="7">
    <location>
        <begin position="212"/>
        <end position="272"/>
    </location>
</feature>
<reference evidence="9 10" key="1">
    <citation type="submission" date="2018-07" db="EMBL/GenBank/DDBJ databases">
        <title>The complete nuclear genome of the prasinophyte Chloropicon primus (CCMP1205).</title>
        <authorList>
            <person name="Pombert J.-F."/>
            <person name="Otis C."/>
            <person name="Turmel M."/>
            <person name="Lemieux C."/>
        </authorList>
    </citation>
    <scope>NUCLEOTIDE SEQUENCE [LARGE SCALE GENOMIC DNA]</scope>
    <source>
        <strain evidence="9 10">CCMP1205</strain>
    </source>
</reference>
<dbReference type="InterPro" id="IPR036388">
    <property type="entry name" value="WH-like_DNA-bd_sf"/>
</dbReference>
<keyword evidence="9" id="KW-0396">Initiation factor</keyword>
<dbReference type="PANTHER" id="PTHR10445">
    <property type="entry name" value="GENERAL TRANSCRIPTION FACTOR IIF SUBUNIT 2"/>
    <property type="match status" value="1"/>
</dbReference>
<keyword evidence="10" id="KW-1185">Reference proteome</keyword>
<dbReference type="EMBL" id="CP031040">
    <property type="protein sequence ID" value="QDZ22369.1"/>
    <property type="molecule type" value="Genomic_DNA"/>
</dbReference>
<evidence type="ECO:0000256" key="2">
    <source>
        <dbReference type="ARBA" id="ARBA00009543"/>
    </source>
</evidence>
<dbReference type="InterPro" id="IPR011039">
    <property type="entry name" value="TFIIF_interaction"/>
</dbReference>
<gene>
    <name evidence="9" type="ORF">A3770_07p48870</name>
</gene>
<comment type="similarity">
    <text evidence="2">Belongs to the TFIIF beta subunit family.</text>
</comment>
<dbReference type="InterPro" id="IPR036390">
    <property type="entry name" value="WH_DNA-bd_sf"/>
</dbReference>
<keyword evidence="5" id="KW-0804">Transcription</keyword>
<dbReference type="FunFam" id="1.10.10.10:FF:000035">
    <property type="entry name" value="General transcription factor IIF subunit 2"/>
    <property type="match status" value="1"/>
</dbReference>
<proteinExistence type="inferred from homology"/>
<dbReference type="Pfam" id="PF02270">
    <property type="entry name" value="TFIIF_beta"/>
    <property type="match status" value="1"/>
</dbReference>
<name>A0A5B8MPD5_9CHLO</name>
<feature type="domain" description="TFIIF beta subunit N-terminal" evidence="8">
    <location>
        <begin position="19"/>
        <end position="107"/>
    </location>
</feature>
<evidence type="ECO:0000313" key="10">
    <source>
        <dbReference type="Proteomes" id="UP000316726"/>
    </source>
</evidence>
<evidence type="ECO:0000256" key="1">
    <source>
        <dbReference type="ARBA" id="ARBA00004123"/>
    </source>
</evidence>
<keyword evidence="6" id="KW-0539">Nucleus</keyword>
<dbReference type="GO" id="GO:0003677">
    <property type="term" value="F:DNA binding"/>
    <property type="evidence" value="ECO:0007669"/>
    <property type="project" value="UniProtKB-KW"/>
</dbReference>
<evidence type="ECO:0000259" key="7">
    <source>
        <dbReference type="Pfam" id="PF02270"/>
    </source>
</evidence>
<evidence type="ECO:0000259" key="8">
    <source>
        <dbReference type="Pfam" id="PF17683"/>
    </source>
</evidence>
<dbReference type="SUPFAM" id="SSF50916">
    <property type="entry name" value="Rap30/74 interaction domains"/>
    <property type="match status" value="1"/>
</dbReference>
<dbReference type="InterPro" id="IPR003196">
    <property type="entry name" value="TFIIF_beta"/>
</dbReference>
<dbReference type="InterPro" id="IPR040450">
    <property type="entry name" value="TFIIF_beta_HTH"/>
</dbReference>
<dbReference type="Gene3D" id="1.10.10.10">
    <property type="entry name" value="Winged helix-like DNA-binding domain superfamily/Winged helix DNA-binding domain"/>
    <property type="match status" value="1"/>
</dbReference>
<evidence type="ECO:0000313" key="9">
    <source>
        <dbReference type="EMBL" id="QDZ22369.1"/>
    </source>
</evidence>
<dbReference type="AlphaFoldDB" id="A0A5B8MPD5"/>
<dbReference type="STRING" id="1764295.A0A5B8MPD5"/>
<evidence type="ECO:0000256" key="4">
    <source>
        <dbReference type="ARBA" id="ARBA00023125"/>
    </source>
</evidence>
<dbReference type="SUPFAM" id="SSF46785">
    <property type="entry name" value="Winged helix' DNA-binding domain"/>
    <property type="match status" value="1"/>
</dbReference>
<accession>A0A5B8MPD5</accession>
<keyword evidence="9" id="KW-0648">Protein biosynthesis</keyword>
<dbReference type="Proteomes" id="UP000316726">
    <property type="component" value="Chromosome 7"/>
</dbReference>
<dbReference type="OrthoDB" id="26094at2759"/>
<comment type="subcellular location">
    <subcellularLocation>
        <location evidence="1">Nucleus</location>
    </subcellularLocation>
</comment>
<protein>
    <submittedName>
        <fullName evidence="9">Beta subunit of transcription initiation factor IIF</fullName>
    </submittedName>
</protein>
<sequence length="274" mass="30966">MEEEGGKRVERVRVDKSGRQLWLVKVPKSVDKVWRTTMEEAGDGEGIEVGEVTIIQSDQGQESTSAGQFKLDLSERPGSDRIPLHYTMIPSVSSGQELMCMHALAQDRGAASAGEATNPAIEGRVGQQFALQPKMGREYFAMSRQRSKQQAGVSGGVSKPRVISRVHLSDTSVVQMSKEAVPLPVSYVGGAKYKREHGRKQSDYKRVKMENKESLMNWLFELFQREPYWRFDAIQKTTNQPTRFLMDVLREVATKVLDGDHRGKWELKDKYRSS</sequence>